<protein>
    <recommendedName>
        <fullName evidence="4">Centrosomal protein of 95 kDa</fullName>
    </recommendedName>
</protein>
<reference evidence="2" key="1">
    <citation type="submission" date="2019-07" db="EMBL/GenBank/DDBJ databases">
        <title>Annotation for the trematode Paragonimus miyazaki's.</title>
        <authorList>
            <person name="Choi Y.-J."/>
        </authorList>
    </citation>
    <scope>NUCLEOTIDE SEQUENCE</scope>
    <source>
        <strain evidence="2">Japan</strain>
    </source>
</reference>
<comment type="caution">
    <text evidence="2">The sequence shown here is derived from an EMBL/GenBank/DDBJ whole genome shotgun (WGS) entry which is preliminary data.</text>
</comment>
<evidence type="ECO:0000313" key="3">
    <source>
        <dbReference type="Proteomes" id="UP000822476"/>
    </source>
</evidence>
<accession>A0A8S9YWA1</accession>
<dbReference type="AlphaFoldDB" id="A0A8S9YWA1"/>
<dbReference type="Proteomes" id="UP000822476">
    <property type="component" value="Unassembled WGS sequence"/>
</dbReference>
<keyword evidence="3" id="KW-1185">Reference proteome</keyword>
<sequence length="563" mass="65384">MGSDGLLNLVNRLTTLLDLPFKVVNCDEIDIQFLEIVLSKLTGFRPRPWLSVEERFTKCLKNVTKVISVPLTHINATDLKNGDATALYHLMEILTFLVEYVRNDVKDIAAISDSSENLRSTNFNSSNADLSTSGSVNSNFDQSVPRAVTPGHHSELEVFGQSEKSFLQTDGEWIDRTNPQEHVLLHRGTSADRDTYSQYLQSNDPDGTRMAYLRVKLRECLSSSSLGHIPSLSSTVIPRKNSKNNLKRPVSNTQTVTRAASAATFRKRPVCGVVKSNDRPLVRFARNHDFQEPHTTRGKCMSDPPPDSLFDYVLEAFPKLELDSHDRRLFRRKAADLLGLHRPLSACSTTANDGAKDSDPVGHKLTWIEERQRRRLAQMIRHDLQIDRLREQRANEAADRRVREQARERRHQLVRARNYYRQFVHEFRARKVAKIIEEEQVFRRFFEQLLAQERDNLRELQKLERDEKCRKEKLLEEELSRLEHGHRTRMGLMNEVMEREHSKRLALIRQEQAELTSRKRELRKALEANIREIQQSLLTNKDTAYFRQKDADRIIEHSRDFVF</sequence>
<keyword evidence="1" id="KW-0175">Coiled coil</keyword>
<proteinExistence type="predicted"/>
<organism evidence="2 3">
    <name type="scientific">Paragonimus skrjabini miyazakii</name>
    <dbReference type="NCBI Taxonomy" id="59628"/>
    <lineage>
        <taxon>Eukaryota</taxon>
        <taxon>Metazoa</taxon>
        <taxon>Spiralia</taxon>
        <taxon>Lophotrochozoa</taxon>
        <taxon>Platyhelminthes</taxon>
        <taxon>Trematoda</taxon>
        <taxon>Digenea</taxon>
        <taxon>Plagiorchiida</taxon>
        <taxon>Troglotremata</taxon>
        <taxon>Troglotrematidae</taxon>
        <taxon>Paragonimus</taxon>
    </lineage>
</organism>
<evidence type="ECO:0000256" key="1">
    <source>
        <dbReference type="SAM" id="Coils"/>
    </source>
</evidence>
<evidence type="ECO:0000313" key="2">
    <source>
        <dbReference type="EMBL" id="KAF7255197.1"/>
    </source>
</evidence>
<gene>
    <name evidence="2" type="ORF">EG68_07254</name>
</gene>
<feature type="coiled-coil region" evidence="1">
    <location>
        <begin position="443"/>
        <end position="477"/>
    </location>
</feature>
<dbReference type="OrthoDB" id="545730at2759"/>
<dbReference type="EMBL" id="JTDE01004211">
    <property type="protein sequence ID" value="KAF7255197.1"/>
    <property type="molecule type" value="Genomic_DNA"/>
</dbReference>
<evidence type="ECO:0008006" key="4">
    <source>
        <dbReference type="Google" id="ProtNLM"/>
    </source>
</evidence>
<name>A0A8S9YWA1_9TREM</name>